<accession>A0A937FUP1</accession>
<organism evidence="1 2">
    <name type="scientific">Fulvivirga marina</name>
    <dbReference type="NCBI Taxonomy" id="2494733"/>
    <lineage>
        <taxon>Bacteria</taxon>
        <taxon>Pseudomonadati</taxon>
        <taxon>Bacteroidota</taxon>
        <taxon>Cytophagia</taxon>
        <taxon>Cytophagales</taxon>
        <taxon>Fulvivirgaceae</taxon>
        <taxon>Fulvivirga</taxon>
    </lineage>
</organism>
<dbReference type="RefSeq" id="WP_202855916.1">
    <property type="nucleotide sequence ID" value="NZ_JAEUGD010000024.1"/>
</dbReference>
<keyword evidence="2" id="KW-1185">Reference proteome</keyword>
<evidence type="ECO:0000313" key="1">
    <source>
        <dbReference type="EMBL" id="MBL6446369.1"/>
    </source>
</evidence>
<evidence type="ECO:0000313" key="2">
    <source>
        <dbReference type="Proteomes" id="UP000614216"/>
    </source>
</evidence>
<dbReference type="InterPro" id="IPR018914">
    <property type="entry name" value="DUF2480"/>
</dbReference>
<dbReference type="EMBL" id="JAEUGD010000024">
    <property type="protein sequence ID" value="MBL6446369.1"/>
    <property type="molecule type" value="Genomic_DNA"/>
</dbReference>
<protein>
    <submittedName>
        <fullName evidence="1">DUF2480 family protein</fullName>
    </submittedName>
</protein>
<reference evidence="1" key="1">
    <citation type="submission" date="2021-01" db="EMBL/GenBank/DDBJ databases">
        <title>Fulvivirga kasyanovii gen. nov., sp nov., a novel member of the phylum Bacteroidetes isolated from seawater in a mussel farm.</title>
        <authorList>
            <person name="Zhao L.-H."/>
            <person name="Wang Z.-J."/>
        </authorList>
    </citation>
    <scope>NUCLEOTIDE SEQUENCE</scope>
    <source>
        <strain evidence="1">29W222</strain>
    </source>
</reference>
<comment type="caution">
    <text evidence="1">The sequence shown here is derived from an EMBL/GenBank/DDBJ whole genome shotgun (WGS) entry which is preliminary data.</text>
</comment>
<dbReference type="Pfam" id="PF10652">
    <property type="entry name" value="DUF2480"/>
    <property type="match status" value="1"/>
</dbReference>
<dbReference type="AlphaFoldDB" id="A0A937FUP1"/>
<name>A0A937FUP1_9BACT</name>
<sequence length="172" mass="19874">MTEQPDIINRVAQSSLITFNLEDYYQKGERVLFDIKDWLFQGLILREKDFRAAVKEHDWERYKGTHVAMICTVEAIVPTWAYMLIATRLQPYAETIIHGNLDELEKVLFKDSLDKVKVEEFRDKKIVIKGCGSIPVPNSAYVQITSMLRPVVASIMYGEPCSTVPLYKKSRK</sequence>
<dbReference type="Proteomes" id="UP000614216">
    <property type="component" value="Unassembled WGS sequence"/>
</dbReference>
<gene>
    <name evidence="1" type="ORF">JMN32_08625</name>
</gene>
<proteinExistence type="predicted"/>